<dbReference type="FunFam" id="1.10.510.10:FF:000980">
    <property type="entry name" value="Predicted protein"/>
    <property type="match status" value="1"/>
</dbReference>
<evidence type="ECO:0000256" key="6">
    <source>
        <dbReference type="ARBA" id="ARBA00022840"/>
    </source>
</evidence>
<accession>A0A835T0W9</accession>
<feature type="compositionally biased region" description="Low complexity" evidence="10">
    <location>
        <begin position="1207"/>
        <end position="1222"/>
    </location>
</feature>
<feature type="compositionally biased region" description="Low complexity" evidence="10">
    <location>
        <begin position="659"/>
        <end position="677"/>
    </location>
</feature>
<dbReference type="Pfam" id="PF00069">
    <property type="entry name" value="Pkinase"/>
    <property type="match status" value="1"/>
</dbReference>
<dbReference type="SMART" id="SM00220">
    <property type="entry name" value="S_TKc"/>
    <property type="match status" value="1"/>
</dbReference>
<evidence type="ECO:0000256" key="4">
    <source>
        <dbReference type="ARBA" id="ARBA00022741"/>
    </source>
</evidence>
<proteinExistence type="predicted"/>
<feature type="region of interest" description="Disordered" evidence="10">
    <location>
        <begin position="1291"/>
        <end position="1310"/>
    </location>
</feature>
<feature type="region of interest" description="Disordered" evidence="10">
    <location>
        <begin position="1179"/>
        <end position="1222"/>
    </location>
</feature>
<feature type="region of interest" description="Disordered" evidence="10">
    <location>
        <begin position="427"/>
        <end position="457"/>
    </location>
</feature>
<feature type="compositionally biased region" description="Basic residues" evidence="10">
    <location>
        <begin position="438"/>
        <end position="447"/>
    </location>
</feature>
<feature type="binding site" evidence="9">
    <location>
        <position position="33"/>
    </location>
    <ligand>
        <name>ATP</name>
        <dbReference type="ChEBI" id="CHEBI:30616"/>
    </ligand>
</feature>
<gene>
    <name evidence="12" type="ORF">HXX76_006318</name>
</gene>
<dbReference type="PROSITE" id="PS00107">
    <property type="entry name" value="PROTEIN_KINASE_ATP"/>
    <property type="match status" value="1"/>
</dbReference>
<protein>
    <recommendedName>
        <fullName evidence="1">cyclin-dependent kinase</fullName>
        <ecNumber evidence="1">2.7.11.22</ecNumber>
    </recommendedName>
</protein>
<evidence type="ECO:0000256" key="3">
    <source>
        <dbReference type="ARBA" id="ARBA00022679"/>
    </source>
</evidence>
<name>A0A835T0W9_CHLIN</name>
<dbReference type="PROSITE" id="PS50011">
    <property type="entry name" value="PROTEIN_KINASE_DOM"/>
    <property type="match status" value="1"/>
</dbReference>
<dbReference type="PANTHER" id="PTHR24055">
    <property type="entry name" value="MITOGEN-ACTIVATED PROTEIN KINASE"/>
    <property type="match status" value="1"/>
</dbReference>
<evidence type="ECO:0000256" key="1">
    <source>
        <dbReference type="ARBA" id="ARBA00012425"/>
    </source>
</evidence>
<evidence type="ECO:0000256" key="7">
    <source>
        <dbReference type="ARBA" id="ARBA00047811"/>
    </source>
</evidence>
<reference evidence="12" key="1">
    <citation type="journal article" date="2020" name="bioRxiv">
        <title>Comparative genomics of Chlamydomonas.</title>
        <authorList>
            <person name="Craig R.J."/>
            <person name="Hasan A.R."/>
            <person name="Ness R.W."/>
            <person name="Keightley P.D."/>
        </authorList>
    </citation>
    <scope>NUCLEOTIDE SEQUENCE</scope>
    <source>
        <strain evidence="12">SAG 7.73</strain>
    </source>
</reference>
<dbReference type="Proteomes" id="UP000650467">
    <property type="component" value="Unassembled WGS sequence"/>
</dbReference>
<dbReference type="EC" id="2.7.11.22" evidence="1"/>
<evidence type="ECO:0000256" key="8">
    <source>
        <dbReference type="ARBA" id="ARBA00048367"/>
    </source>
</evidence>
<dbReference type="Gene3D" id="1.10.510.10">
    <property type="entry name" value="Transferase(Phosphotransferase) domain 1"/>
    <property type="match status" value="1"/>
</dbReference>
<feature type="domain" description="Protein kinase" evidence="11">
    <location>
        <begin position="4"/>
        <end position="289"/>
    </location>
</feature>
<feature type="compositionally biased region" description="Low complexity" evidence="10">
    <location>
        <begin position="1493"/>
        <end position="1513"/>
    </location>
</feature>
<feature type="region of interest" description="Disordered" evidence="10">
    <location>
        <begin position="491"/>
        <end position="516"/>
    </location>
</feature>
<dbReference type="Gene3D" id="3.30.200.20">
    <property type="entry name" value="Phosphorylase Kinase, domain 1"/>
    <property type="match status" value="1"/>
</dbReference>
<feature type="compositionally biased region" description="Low complexity" evidence="10">
    <location>
        <begin position="601"/>
        <end position="623"/>
    </location>
</feature>
<feature type="compositionally biased region" description="Low complexity" evidence="10">
    <location>
        <begin position="930"/>
        <end position="948"/>
    </location>
</feature>
<feature type="region of interest" description="Disordered" evidence="10">
    <location>
        <begin position="594"/>
        <end position="623"/>
    </location>
</feature>
<evidence type="ECO:0000313" key="13">
    <source>
        <dbReference type="Proteomes" id="UP000650467"/>
    </source>
</evidence>
<feature type="region of interest" description="Disordered" evidence="10">
    <location>
        <begin position="649"/>
        <end position="682"/>
    </location>
</feature>
<dbReference type="InterPro" id="IPR000719">
    <property type="entry name" value="Prot_kinase_dom"/>
</dbReference>
<dbReference type="GO" id="GO:0005524">
    <property type="term" value="F:ATP binding"/>
    <property type="evidence" value="ECO:0007669"/>
    <property type="project" value="UniProtKB-UniRule"/>
</dbReference>
<dbReference type="InterPro" id="IPR011009">
    <property type="entry name" value="Kinase-like_dom_sf"/>
</dbReference>
<dbReference type="FunFam" id="3.30.200.20:FF:000049">
    <property type="entry name" value="cyclin-dependent kinase-like 1 isoform X1"/>
    <property type="match status" value="1"/>
</dbReference>
<dbReference type="GO" id="GO:0004693">
    <property type="term" value="F:cyclin-dependent protein serine/threonine kinase activity"/>
    <property type="evidence" value="ECO:0007669"/>
    <property type="project" value="UniProtKB-EC"/>
</dbReference>
<evidence type="ECO:0000259" key="11">
    <source>
        <dbReference type="PROSITE" id="PS50011"/>
    </source>
</evidence>
<dbReference type="OrthoDB" id="550276at2759"/>
<keyword evidence="13" id="KW-1185">Reference proteome</keyword>
<evidence type="ECO:0000256" key="10">
    <source>
        <dbReference type="SAM" id="MobiDB-lite"/>
    </source>
</evidence>
<keyword evidence="3" id="KW-0808">Transferase</keyword>
<organism evidence="12 13">
    <name type="scientific">Chlamydomonas incerta</name>
    <dbReference type="NCBI Taxonomy" id="51695"/>
    <lineage>
        <taxon>Eukaryota</taxon>
        <taxon>Viridiplantae</taxon>
        <taxon>Chlorophyta</taxon>
        <taxon>core chlorophytes</taxon>
        <taxon>Chlorophyceae</taxon>
        <taxon>CS clade</taxon>
        <taxon>Chlamydomonadales</taxon>
        <taxon>Chlamydomonadaceae</taxon>
        <taxon>Chlamydomonas</taxon>
    </lineage>
</organism>
<keyword evidence="6 9" id="KW-0067">ATP-binding</keyword>
<keyword evidence="2" id="KW-0723">Serine/threonine-protein kinase</keyword>
<evidence type="ECO:0000256" key="5">
    <source>
        <dbReference type="ARBA" id="ARBA00022777"/>
    </source>
</evidence>
<feature type="region of interest" description="Disordered" evidence="10">
    <location>
        <begin position="915"/>
        <end position="948"/>
    </location>
</feature>
<dbReference type="PROSITE" id="PS00108">
    <property type="entry name" value="PROTEIN_KINASE_ST"/>
    <property type="match status" value="1"/>
</dbReference>
<feature type="region of interest" description="Disordered" evidence="10">
    <location>
        <begin position="1542"/>
        <end position="1590"/>
    </location>
</feature>
<keyword evidence="4 9" id="KW-0547">Nucleotide-binding</keyword>
<feature type="compositionally biased region" description="Polar residues" evidence="10">
    <location>
        <begin position="448"/>
        <end position="457"/>
    </location>
</feature>
<dbReference type="EMBL" id="JAEHOC010000012">
    <property type="protein sequence ID" value="KAG2436794.1"/>
    <property type="molecule type" value="Genomic_DNA"/>
</dbReference>
<evidence type="ECO:0000256" key="2">
    <source>
        <dbReference type="ARBA" id="ARBA00022527"/>
    </source>
</evidence>
<feature type="compositionally biased region" description="Low complexity" evidence="10">
    <location>
        <begin position="1563"/>
        <end position="1585"/>
    </location>
</feature>
<feature type="compositionally biased region" description="Acidic residues" evidence="10">
    <location>
        <begin position="1182"/>
        <end position="1191"/>
    </location>
</feature>
<feature type="region of interest" description="Disordered" evidence="10">
    <location>
        <begin position="1493"/>
        <end position="1524"/>
    </location>
</feature>
<evidence type="ECO:0000256" key="9">
    <source>
        <dbReference type="PROSITE-ProRule" id="PRU10141"/>
    </source>
</evidence>
<comment type="catalytic activity">
    <reaction evidence="7">
        <text>L-threonyl-[protein] + ATP = O-phospho-L-threonyl-[protein] + ADP + H(+)</text>
        <dbReference type="Rhea" id="RHEA:46608"/>
        <dbReference type="Rhea" id="RHEA-COMP:11060"/>
        <dbReference type="Rhea" id="RHEA-COMP:11605"/>
        <dbReference type="ChEBI" id="CHEBI:15378"/>
        <dbReference type="ChEBI" id="CHEBI:30013"/>
        <dbReference type="ChEBI" id="CHEBI:30616"/>
        <dbReference type="ChEBI" id="CHEBI:61977"/>
        <dbReference type="ChEBI" id="CHEBI:456216"/>
        <dbReference type="EC" id="2.7.11.22"/>
    </reaction>
</comment>
<comment type="catalytic activity">
    <reaction evidence="8">
        <text>L-seryl-[protein] + ATP = O-phospho-L-seryl-[protein] + ADP + H(+)</text>
        <dbReference type="Rhea" id="RHEA:17989"/>
        <dbReference type="Rhea" id="RHEA-COMP:9863"/>
        <dbReference type="Rhea" id="RHEA-COMP:11604"/>
        <dbReference type="ChEBI" id="CHEBI:15378"/>
        <dbReference type="ChEBI" id="CHEBI:29999"/>
        <dbReference type="ChEBI" id="CHEBI:30616"/>
        <dbReference type="ChEBI" id="CHEBI:83421"/>
        <dbReference type="ChEBI" id="CHEBI:456216"/>
        <dbReference type="EC" id="2.7.11.22"/>
    </reaction>
</comment>
<comment type="caution">
    <text evidence="12">The sequence shown here is derived from an EMBL/GenBank/DDBJ whole genome shotgun (WGS) entry which is preliminary data.</text>
</comment>
<sequence>MQRYTYVSTLGEGAYGTVWRCTDNETGQDVAVKALKKAHEDPVIMRLAVREVKVLRKVAHPNCVKLLDAFKSKTGRVYMVFDFVGPSAHDLLDAHPDGLPHGMLKLVCWQLLRAAAYLHQSKFLHRDIKPANLLMDTRTGVAQLCDFGFARPCNSGAKEVEPCTSYVVTRWYRSPEVLVGAPYGPASDVWSIGCTIAELAAGRPLFAGSSTADQLRRIMRCLGPLAPPHMARIASDPRLAGVQLPEPHLTLRQRLPGLDARLLALIYCCLQPDPQLRLTAAELLQMPYFLDVHKLAQGSDVMRSWLPADATGELSHVGGSSSLWAGSNSTCNASSSHDRGVPVLGKAAAAVAVGGAAAPAGTAAVITTAVPMDVSAEEIAPAAPPSAGASAAAASAAAVQPHRPPAVAATAPVASAAAYCTVEAASAGAGAGGPAQQQRHRLGRRRSVSFSSEQQQRVTRLEELQQCEAAEQGQHPHPHPQQQAAVSFASGIKSGPAGDFQQHGRRSRYGSGGSRSMRVKHADVAAAAVADLGHGSDATAATLAAAAASLTDGTRLLFSRACAHEAAGAAGADAITLATPTHTHLRASRGSISALGGGTAARGSGSSAAAAGDAADGGSSSHAAGAAAPAAAVGPVTVEVMLTPVDVQQQYGGPMRGTPRPSISAQQPSAPSGVAPAAGGGGAGSTCGLYPRGQLGQHSAMNPSCWSMLTTSISEHMGAAAAATGPAAVAAGDDSSGRNASAAAAADGWREAALMMSLGLLASRSPSPTPRVRIGAAHVRGDLMDAADAAAAGSSGGRSSNRQQQGAAAHAADGGSNSAYLRLSLDATSGPLALSSVEGGGLLGDARTAAVLAAAANAAAAAASAGRRSHASTFNGGGAASTYTHLSTHGSLLLSPGEAPAAAERERAIGAAAYPPARQDRSAGYAQVPRQQHQGGQQQSRSSQQSRRPPLALLLSTVGSTGGGGMLSTMDTICWEESMTPTGAPSIHASLRSGLLPHVRPAPPLNPAQQLLLQQRSSRGNSIAFRAAFPTSCGGAAVAPVSSAAVAHGGGMTASGASRAAVASLDRTSSYSHRLSNSGGLGAVLGHVVSALGRATSVTSGSPLTSQSYKRAHGGPASCGSGVGGGALAGVLSLHSGGGGVGAGGLNAMRISTVEEAEEVSCGNTVRAAAAGAAAALRASNDSEDGTDGDDEAHGCGGRGGIDTLDAGPARQPGAARGNYNAASSRLSSSECRSDLLDAAAAAGSTPPLTAGPSLSSSLPLLAAAMVSPIGTSGAFLRRHKRLMQCASINMSTPNLERSSTGSRLTPPGGQADCPRDGFAAATPPPFGAPLACAADEQQQAAGGAAAVSSNSSKSLFGLGRRAKVAAEVTLGWGGGNGARAVEAQQLPEQQPQQKQNQRELLHPLSAMGVWPASGGHAAISEGQSEGRTSDTGAGSCPAGLPGNRVLAAAPGGGGHRQLQPPPLSQELPAAAAAGSSSTALLLGATAASQRTATRQQQLAAAAGSMPPRAAAGDGSGSGGGTPSGGLRGLLSCVTAGDAAVSNVGAGGGRSKQKEAGSRGGEVRPAAAAAGRPATAAGPGAAEAPHGGRGLKKALARMVKAVKNSFS</sequence>
<dbReference type="SUPFAM" id="SSF56112">
    <property type="entry name" value="Protein kinase-like (PK-like)"/>
    <property type="match status" value="1"/>
</dbReference>
<feature type="region of interest" description="Disordered" evidence="10">
    <location>
        <begin position="788"/>
        <end position="813"/>
    </location>
</feature>
<feature type="compositionally biased region" description="Gly residues" evidence="10">
    <location>
        <begin position="1514"/>
        <end position="1524"/>
    </location>
</feature>
<feature type="compositionally biased region" description="Polar residues" evidence="10">
    <location>
        <begin position="1291"/>
        <end position="1304"/>
    </location>
</feature>
<dbReference type="InterPro" id="IPR050117">
    <property type="entry name" value="MAPK"/>
</dbReference>
<dbReference type="InterPro" id="IPR017441">
    <property type="entry name" value="Protein_kinase_ATP_BS"/>
</dbReference>
<keyword evidence="5" id="KW-0418">Kinase</keyword>
<feature type="compositionally biased region" description="Polar residues" evidence="10">
    <location>
        <begin position="1422"/>
        <end position="1433"/>
    </location>
</feature>
<dbReference type="InterPro" id="IPR008271">
    <property type="entry name" value="Ser/Thr_kinase_AS"/>
</dbReference>
<evidence type="ECO:0000313" key="12">
    <source>
        <dbReference type="EMBL" id="KAG2436794.1"/>
    </source>
</evidence>
<feature type="region of interest" description="Disordered" evidence="10">
    <location>
        <begin position="1412"/>
        <end position="1472"/>
    </location>
</feature>